<reference evidence="4" key="1">
    <citation type="journal article" date="2021" name="Cell">
        <title>Tracing the genetic footprints of vertebrate landing in non-teleost ray-finned fishes.</title>
        <authorList>
            <person name="Bi X."/>
            <person name="Wang K."/>
            <person name="Yang L."/>
            <person name="Pan H."/>
            <person name="Jiang H."/>
            <person name="Wei Q."/>
            <person name="Fang M."/>
            <person name="Yu H."/>
            <person name="Zhu C."/>
            <person name="Cai Y."/>
            <person name="He Y."/>
            <person name="Gan X."/>
            <person name="Zeng H."/>
            <person name="Yu D."/>
            <person name="Zhu Y."/>
            <person name="Jiang H."/>
            <person name="Qiu Q."/>
            <person name="Yang H."/>
            <person name="Zhang Y.E."/>
            <person name="Wang W."/>
            <person name="Zhu M."/>
            <person name="He S."/>
            <person name="Zhang G."/>
        </authorList>
    </citation>
    <scope>NUCLEOTIDE SEQUENCE</scope>
    <source>
        <strain evidence="4">Pddl_001</strain>
    </source>
</reference>
<dbReference type="SUPFAM" id="SSF46579">
    <property type="entry name" value="Prefoldin"/>
    <property type="match status" value="1"/>
</dbReference>
<organism evidence="4 5">
    <name type="scientific">Polyodon spathula</name>
    <name type="common">North American paddlefish</name>
    <name type="synonym">Squalus spathula</name>
    <dbReference type="NCBI Taxonomy" id="7913"/>
    <lineage>
        <taxon>Eukaryota</taxon>
        <taxon>Metazoa</taxon>
        <taxon>Chordata</taxon>
        <taxon>Craniata</taxon>
        <taxon>Vertebrata</taxon>
        <taxon>Euteleostomi</taxon>
        <taxon>Actinopterygii</taxon>
        <taxon>Chondrostei</taxon>
        <taxon>Acipenseriformes</taxon>
        <taxon>Polyodontidae</taxon>
        <taxon>Polyodon</taxon>
    </lineage>
</organism>
<feature type="coiled-coil region" evidence="3">
    <location>
        <begin position="32"/>
        <end position="66"/>
    </location>
</feature>
<name>A0ABS2YB45_POLSP</name>
<keyword evidence="2" id="KW-0143">Chaperone</keyword>
<evidence type="ECO:0000256" key="3">
    <source>
        <dbReference type="SAM" id="Coils"/>
    </source>
</evidence>
<keyword evidence="3" id="KW-0175">Coiled coil</keyword>
<accession>A0ABS2YB45</accession>
<comment type="caution">
    <text evidence="4">The sequence shown here is derived from an EMBL/GenBank/DDBJ whole genome shotgun (WGS) entry which is preliminary data.</text>
</comment>
<evidence type="ECO:0000313" key="5">
    <source>
        <dbReference type="Proteomes" id="UP001166093"/>
    </source>
</evidence>
<dbReference type="PANTHER" id="PTHR21431">
    <property type="entry name" value="PREFOLDIN SUBUNIT 6"/>
    <property type="match status" value="1"/>
</dbReference>
<dbReference type="InterPro" id="IPR002777">
    <property type="entry name" value="PFD_beta-like"/>
</dbReference>
<feature type="non-terminal residue" evidence="4">
    <location>
        <position position="78"/>
    </location>
</feature>
<keyword evidence="5" id="KW-1185">Reference proteome</keyword>
<dbReference type="Pfam" id="PF01920">
    <property type="entry name" value="Prefoldin_2"/>
    <property type="match status" value="1"/>
</dbReference>
<dbReference type="Gene3D" id="1.10.287.370">
    <property type="match status" value="1"/>
</dbReference>
<feature type="non-terminal residue" evidence="4">
    <location>
        <position position="1"/>
    </location>
</feature>
<proteinExistence type="inferred from homology"/>
<protein>
    <submittedName>
        <fullName evidence="4">PFD6 protein</fullName>
    </submittedName>
</protein>
<evidence type="ECO:0000313" key="4">
    <source>
        <dbReference type="EMBL" id="MBN3283827.1"/>
    </source>
</evidence>
<dbReference type="PANTHER" id="PTHR21431:SF0">
    <property type="entry name" value="PREFOLDIN SUBUNIT 6"/>
    <property type="match status" value="1"/>
</dbReference>
<evidence type="ECO:0000256" key="2">
    <source>
        <dbReference type="ARBA" id="ARBA00023186"/>
    </source>
</evidence>
<comment type="similarity">
    <text evidence="1">Belongs to the prefoldin subunit beta family.</text>
</comment>
<dbReference type="Proteomes" id="UP001166093">
    <property type="component" value="Unassembled WGS sequence"/>
</dbReference>
<evidence type="ECO:0000256" key="1">
    <source>
        <dbReference type="ARBA" id="ARBA00008045"/>
    </source>
</evidence>
<dbReference type="EMBL" id="JAAWVQ010131118">
    <property type="protein sequence ID" value="MBN3283827.1"/>
    <property type="molecule type" value="Genomic_DNA"/>
</dbReference>
<dbReference type="InterPro" id="IPR009053">
    <property type="entry name" value="Prefoldin"/>
</dbReference>
<sequence length="78" mass="8978">LLVSQNLVYKLIGSVLVKQDLEEAKGTVGKRLENINGEIKQYETQMKEMEKRSERHREVLAGLQHEYQKSQGKVPVKV</sequence>
<gene>
    <name evidence="4" type="primary">Pfdn6</name>
    <name evidence="4" type="ORF">GTO93_0015471</name>
</gene>